<feature type="compositionally biased region" description="Low complexity" evidence="1">
    <location>
        <begin position="25"/>
        <end position="36"/>
    </location>
</feature>
<feature type="signal peptide" evidence="2">
    <location>
        <begin position="1"/>
        <end position="25"/>
    </location>
</feature>
<evidence type="ECO:0000313" key="3">
    <source>
        <dbReference type="EMBL" id="MFC5501578.1"/>
    </source>
</evidence>
<keyword evidence="4" id="KW-1185">Reference proteome</keyword>
<keyword evidence="2" id="KW-0732">Signal</keyword>
<dbReference type="EMBL" id="JBHSMG010000001">
    <property type="protein sequence ID" value="MFC5501578.1"/>
    <property type="molecule type" value="Genomic_DNA"/>
</dbReference>
<evidence type="ECO:0000256" key="2">
    <source>
        <dbReference type="SAM" id="SignalP"/>
    </source>
</evidence>
<reference evidence="4" key="1">
    <citation type="journal article" date="2019" name="Int. J. Syst. Evol. Microbiol.">
        <title>The Global Catalogue of Microorganisms (GCM) 10K type strain sequencing project: providing services to taxonomists for standard genome sequencing and annotation.</title>
        <authorList>
            <consortium name="The Broad Institute Genomics Platform"/>
            <consortium name="The Broad Institute Genome Sequencing Center for Infectious Disease"/>
            <person name="Wu L."/>
            <person name="Ma J."/>
        </authorList>
    </citation>
    <scope>NUCLEOTIDE SEQUENCE [LARGE SCALE GENOMIC DNA]</scope>
    <source>
        <strain evidence="4">CGMCC 4.6997</strain>
    </source>
</reference>
<dbReference type="Proteomes" id="UP001596039">
    <property type="component" value="Unassembled WGS sequence"/>
</dbReference>
<evidence type="ECO:0000313" key="4">
    <source>
        <dbReference type="Proteomes" id="UP001596039"/>
    </source>
</evidence>
<proteinExistence type="predicted"/>
<feature type="region of interest" description="Disordered" evidence="1">
    <location>
        <begin position="25"/>
        <end position="45"/>
    </location>
</feature>
<evidence type="ECO:0000256" key="1">
    <source>
        <dbReference type="SAM" id="MobiDB-lite"/>
    </source>
</evidence>
<sequence>MPRISALATAFAAVLLLSSCAPSAAAPNTPSASPDPSASPPPFLAAAQLGTDRLPDGIATRLDLDDDSSRLQGSWDERDVFLALKGTSTVCLVTGIPAEPGSWVTGCGDGDEIVTSQLPDGAVVKYLPMTTATTPQGWTKLSDFVYAM</sequence>
<comment type="caution">
    <text evidence="3">The sequence shown here is derived from an EMBL/GenBank/DDBJ whole genome shotgun (WGS) entry which is preliminary data.</text>
</comment>
<gene>
    <name evidence="3" type="ORF">ACFPJ4_04900</name>
</gene>
<dbReference type="PROSITE" id="PS51257">
    <property type="entry name" value="PROKAR_LIPOPROTEIN"/>
    <property type="match status" value="1"/>
</dbReference>
<dbReference type="RefSeq" id="WP_386739161.1">
    <property type="nucleotide sequence ID" value="NZ_JBHSMG010000001.1"/>
</dbReference>
<protein>
    <submittedName>
        <fullName evidence="3">Uncharacterized protein</fullName>
    </submittedName>
</protein>
<organism evidence="3 4">
    <name type="scientific">Lysinimonas soli</name>
    <dbReference type="NCBI Taxonomy" id="1074233"/>
    <lineage>
        <taxon>Bacteria</taxon>
        <taxon>Bacillati</taxon>
        <taxon>Actinomycetota</taxon>
        <taxon>Actinomycetes</taxon>
        <taxon>Micrococcales</taxon>
        <taxon>Microbacteriaceae</taxon>
        <taxon>Lysinimonas</taxon>
    </lineage>
</organism>
<feature type="chain" id="PRO_5045810420" evidence="2">
    <location>
        <begin position="26"/>
        <end position="148"/>
    </location>
</feature>
<accession>A0ABW0NQM7</accession>
<name>A0ABW0NQM7_9MICO</name>